<organism evidence="1 2">
    <name type="scientific">Micromonospora globbae</name>
    <dbReference type="NCBI Taxonomy" id="1894969"/>
    <lineage>
        <taxon>Bacteria</taxon>
        <taxon>Bacillati</taxon>
        <taxon>Actinomycetota</taxon>
        <taxon>Actinomycetes</taxon>
        <taxon>Micromonosporales</taxon>
        <taxon>Micromonosporaceae</taxon>
        <taxon>Micromonospora</taxon>
    </lineage>
</organism>
<evidence type="ECO:0000313" key="1">
    <source>
        <dbReference type="EMBL" id="RKF24129.1"/>
    </source>
</evidence>
<sequence length="132" mass="14857">MSDDELFENVIRAAFGRRVDDTSDGSYRGTVRDLPVILGGMSPFQCSRCPRVFQPATFHVEVGVEPICRYCATADAELAPWQGFCDVMDMVDHVMQQASGRNQRLLLAELAAKYADHFAWWRWPEEEPGDAG</sequence>
<dbReference type="Proteomes" id="UP000285744">
    <property type="component" value="Unassembled WGS sequence"/>
</dbReference>
<proteinExistence type="predicted"/>
<dbReference type="RefSeq" id="WP_120331579.1">
    <property type="nucleotide sequence ID" value="NZ_RAQQ01000027.1"/>
</dbReference>
<dbReference type="EMBL" id="RAQQ01000027">
    <property type="protein sequence ID" value="RKF24129.1"/>
    <property type="molecule type" value="Genomic_DNA"/>
</dbReference>
<gene>
    <name evidence="1" type="ORF">D7I43_28000</name>
</gene>
<accession>A0A420EU11</accession>
<comment type="caution">
    <text evidence="1">The sequence shown here is derived from an EMBL/GenBank/DDBJ whole genome shotgun (WGS) entry which is preliminary data.</text>
</comment>
<reference evidence="1 2" key="1">
    <citation type="journal article" date="2018" name="Int. J. Syst. Evol. Microbiol.">
        <title>Micromonospora globbae sp. nov., an endophytic actinomycete isolated from roots of Globba winitii C. H. Wright.</title>
        <authorList>
            <person name="Kuncharoen N."/>
            <person name="Pittayakhajonwut P."/>
            <person name="Tanasupawat S."/>
        </authorList>
    </citation>
    <scope>NUCLEOTIDE SEQUENCE [LARGE SCALE GENOMIC DNA]</scope>
    <source>
        <strain evidence="1 2">WPS1-2</strain>
    </source>
</reference>
<name>A0A420EU11_9ACTN</name>
<evidence type="ECO:0000313" key="2">
    <source>
        <dbReference type="Proteomes" id="UP000285744"/>
    </source>
</evidence>
<protein>
    <submittedName>
        <fullName evidence="1">Uncharacterized protein</fullName>
    </submittedName>
</protein>
<dbReference type="AlphaFoldDB" id="A0A420EU11"/>